<keyword evidence="9" id="KW-0805">Transcription regulation</keyword>
<comment type="function">
    <text evidence="13">Component of the EKC/KEOPS complex that is required for the formation of a threonylcarbamoyl group on adenosine at position 37 (t(6)A37) in tRNAs that read codons beginning with adenine. The complex is probably involved in the transfer of the threonylcarbamoyl moiety of threonylcarbamoyl-AMP (TC-AMP) to the N6 group of A37. GON7 likely plays a supporting role to the catalytic subunit KAE1 in the complex. The EKC/KEOPS complex also promotes both telomere uncapping and telomere elongation. The complex is required for efficient recruitment of transcriptional coactivators.</text>
</comment>
<keyword evidence="7" id="KW-0819">tRNA processing</keyword>
<comment type="subcellular location">
    <subcellularLocation>
        <location evidence="2">Chromosome</location>
        <location evidence="2">Telomere</location>
    </subcellularLocation>
    <subcellularLocation>
        <location evidence="1">Nucleus</location>
    </subcellularLocation>
</comment>
<evidence type="ECO:0000313" key="16">
    <source>
        <dbReference type="Proteomes" id="UP000799750"/>
    </source>
</evidence>
<evidence type="ECO:0000256" key="12">
    <source>
        <dbReference type="ARBA" id="ARBA00023242"/>
    </source>
</evidence>
<dbReference type="Pfam" id="PF08738">
    <property type="entry name" value="Gon7"/>
    <property type="match status" value="1"/>
</dbReference>
<dbReference type="OrthoDB" id="2288868at2759"/>
<feature type="compositionally biased region" description="Basic and acidic residues" evidence="14">
    <location>
        <begin position="140"/>
        <end position="151"/>
    </location>
</feature>
<protein>
    <recommendedName>
        <fullName evidence="5">EKC/KEOPS complex subunit GON7</fullName>
    </recommendedName>
</protein>
<comment type="subunit">
    <text evidence="4">Component of the EKC/KEOPS complex composed of at least BUD32, CGI121, GON7, KAE1 and PCC1; the whole complex dimerizes.</text>
</comment>
<dbReference type="GO" id="GO:0008033">
    <property type="term" value="P:tRNA processing"/>
    <property type="evidence" value="ECO:0007669"/>
    <property type="project" value="UniProtKB-KW"/>
</dbReference>
<sequence>MKPVGLRYVLVEELEGAAEIIAGIDLKGDRACQGQLILAGDLSAIVTLNFLSPPYHTLCFSPSRYTLGEEEIYFGTMSPQLTAHYAAPALETRKFTSPLPTLPPSPTTSDRTAFLEVLQKGVVGLQLDINEFLTKKMDEDNKASGKLAAEEAKEEENYGEEVVEED</sequence>
<evidence type="ECO:0000256" key="9">
    <source>
        <dbReference type="ARBA" id="ARBA00023015"/>
    </source>
</evidence>
<dbReference type="GO" id="GO:0005634">
    <property type="term" value="C:nucleus"/>
    <property type="evidence" value="ECO:0007669"/>
    <property type="project" value="UniProtKB-SubCell"/>
</dbReference>
<reference evidence="15" key="1">
    <citation type="journal article" date="2020" name="Stud. Mycol.">
        <title>101 Dothideomycetes genomes: a test case for predicting lifestyles and emergence of pathogens.</title>
        <authorList>
            <person name="Haridas S."/>
            <person name="Albert R."/>
            <person name="Binder M."/>
            <person name="Bloem J."/>
            <person name="Labutti K."/>
            <person name="Salamov A."/>
            <person name="Andreopoulos B."/>
            <person name="Baker S."/>
            <person name="Barry K."/>
            <person name="Bills G."/>
            <person name="Bluhm B."/>
            <person name="Cannon C."/>
            <person name="Castanera R."/>
            <person name="Culley D."/>
            <person name="Daum C."/>
            <person name="Ezra D."/>
            <person name="Gonzalez J."/>
            <person name="Henrissat B."/>
            <person name="Kuo A."/>
            <person name="Liang C."/>
            <person name="Lipzen A."/>
            <person name="Lutzoni F."/>
            <person name="Magnuson J."/>
            <person name="Mondo S."/>
            <person name="Nolan M."/>
            <person name="Ohm R."/>
            <person name="Pangilinan J."/>
            <person name="Park H.-J."/>
            <person name="Ramirez L."/>
            <person name="Alfaro M."/>
            <person name="Sun H."/>
            <person name="Tritt A."/>
            <person name="Yoshinaga Y."/>
            <person name="Zwiers L.-H."/>
            <person name="Turgeon B."/>
            <person name="Goodwin S."/>
            <person name="Spatafora J."/>
            <person name="Crous P."/>
            <person name="Grigoriev I."/>
        </authorList>
    </citation>
    <scope>NUCLEOTIDE SEQUENCE</scope>
    <source>
        <strain evidence="15">CBS 269.34</strain>
    </source>
</reference>
<dbReference type="Proteomes" id="UP000799750">
    <property type="component" value="Unassembled WGS sequence"/>
</dbReference>
<evidence type="ECO:0000256" key="5">
    <source>
        <dbReference type="ARBA" id="ARBA00019746"/>
    </source>
</evidence>
<evidence type="ECO:0000256" key="1">
    <source>
        <dbReference type="ARBA" id="ARBA00004123"/>
    </source>
</evidence>
<keyword evidence="11" id="KW-0804">Transcription</keyword>
<evidence type="ECO:0000256" key="10">
    <source>
        <dbReference type="ARBA" id="ARBA00023159"/>
    </source>
</evidence>
<evidence type="ECO:0000256" key="11">
    <source>
        <dbReference type="ARBA" id="ARBA00023163"/>
    </source>
</evidence>
<evidence type="ECO:0000256" key="4">
    <source>
        <dbReference type="ARBA" id="ARBA00011534"/>
    </source>
</evidence>
<evidence type="ECO:0000256" key="13">
    <source>
        <dbReference type="ARBA" id="ARBA00025393"/>
    </source>
</evidence>
<gene>
    <name evidence="15" type="ORF">BU16DRAFT_559658</name>
</gene>
<keyword evidence="12" id="KW-0539">Nucleus</keyword>
<keyword evidence="6" id="KW-0158">Chromosome</keyword>
<dbReference type="InterPro" id="IPR014849">
    <property type="entry name" value="EKC/KEOPS_Gon7"/>
</dbReference>
<dbReference type="GO" id="GO:0000781">
    <property type="term" value="C:chromosome, telomeric region"/>
    <property type="evidence" value="ECO:0007669"/>
    <property type="project" value="UniProtKB-SubCell"/>
</dbReference>
<evidence type="ECO:0000256" key="6">
    <source>
        <dbReference type="ARBA" id="ARBA00022454"/>
    </source>
</evidence>
<accession>A0A6A6R087</accession>
<evidence type="ECO:0000256" key="2">
    <source>
        <dbReference type="ARBA" id="ARBA00004574"/>
    </source>
</evidence>
<evidence type="ECO:0000313" key="15">
    <source>
        <dbReference type="EMBL" id="KAF2497936.1"/>
    </source>
</evidence>
<feature type="region of interest" description="Disordered" evidence="14">
    <location>
        <begin position="140"/>
        <end position="166"/>
    </location>
</feature>
<evidence type="ECO:0000256" key="7">
    <source>
        <dbReference type="ARBA" id="ARBA00022694"/>
    </source>
</evidence>
<organism evidence="15 16">
    <name type="scientific">Lophium mytilinum</name>
    <dbReference type="NCBI Taxonomy" id="390894"/>
    <lineage>
        <taxon>Eukaryota</taxon>
        <taxon>Fungi</taxon>
        <taxon>Dikarya</taxon>
        <taxon>Ascomycota</taxon>
        <taxon>Pezizomycotina</taxon>
        <taxon>Dothideomycetes</taxon>
        <taxon>Pleosporomycetidae</taxon>
        <taxon>Mytilinidiales</taxon>
        <taxon>Mytilinidiaceae</taxon>
        <taxon>Lophium</taxon>
    </lineage>
</organism>
<keyword evidence="8" id="KW-0779">Telomere</keyword>
<evidence type="ECO:0000256" key="3">
    <source>
        <dbReference type="ARBA" id="ARBA00008529"/>
    </source>
</evidence>
<feature type="compositionally biased region" description="Acidic residues" evidence="14">
    <location>
        <begin position="152"/>
        <end position="166"/>
    </location>
</feature>
<comment type="similarity">
    <text evidence="3">Belongs to the GON7 family.</text>
</comment>
<keyword evidence="16" id="KW-1185">Reference proteome</keyword>
<proteinExistence type="inferred from homology"/>
<keyword evidence="10" id="KW-0010">Activator</keyword>
<evidence type="ECO:0000256" key="14">
    <source>
        <dbReference type="SAM" id="MobiDB-lite"/>
    </source>
</evidence>
<dbReference type="AlphaFoldDB" id="A0A6A6R087"/>
<dbReference type="EMBL" id="MU004186">
    <property type="protein sequence ID" value="KAF2497936.1"/>
    <property type="molecule type" value="Genomic_DNA"/>
</dbReference>
<name>A0A6A6R087_9PEZI</name>
<evidence type="ECO:0000256" key="8">
    <source>
        <dbReference type="ARBA" id="ARBA00022895"/>
    </source>
</evidence>